<accession>A0A2P7NTS4</accession>
<keyword evidence="2" id="KW-1185">Reference proteome</keyword>
<dbReference type="RefSeq" id="WP_106707306.1">
    <property type="nucleotide sequence ID" value="NZ_PXXU01000033.1"/>
</dbReference>
<proteinExistence type="predicted"/>
<evidence type="ECO:0000313" key="1">
    <source>
        <dbReference type="EMBL" id="PSJ16870.1"/>
    </source>
</evidence>
<dbReference type="AlphaFoldDB" id="A0A2P7NTS4"/>
<evidence type="ECO:0000313" key="2">
    <source>
        <dbReference type="Proteomes" id="UP000241912"/>
    </source>
</evidence>
<comment type="caution">
    <text evidence="1">The sequence shown here is derived from an EMBL/GenBank/DDBJ whole genome shotgun (WGS) entry which is preliminary data.</text>
</comment>
<organism evidence="1 2">
    <name type="scientific">Nitrosomonas supralitoralis</name>
    <dbReference type="NCBI Taxonomy" id="2116706"/>
    <lineage>
        <taxon>Bacteria</taxon>
        <taxon>Pseudomonadati</taxon>
        <taxon>Pseudomonadota</taxon>
        <taxon>Betaproteobacteria</taxon>
        <taxon>Nitrosomonadales</taxon>
        <taxon>Nitrosomonadaceae</taxon>
        <taxon>Nitrosomonas</taxon>
    </lineage>
</organism>
<dbReference type="EMBL" id="PXXU01000033">
    <property type="protein sequence ID" value="PSJ16870.1"/>
    <property type="molecule type" value="Genomic_DNA"/>
</dbReference>
<sequence length="115" mass="13398">MKKVNKDEEGDYSLKLNQDEIILLVSGYIPYIVCEKDPEIPEGEFLWIHYAPAENDIIPPIIDPFPCQILSCGVFANRLHFLTLSPIEFNLDFFDLIEEFRDNMKKSDKSVRFTL</sequence>
<reference evidence="1 2" key="1">
    <citation type="submission" date="2018-03" db="EMBL/GenBank/DDBJ databases">
        <title>Draft genome of Nitrosomonas supralitoralis APG5.</title>
        <authorList>
            <person name="Urakawa H."/>
            <person name="Lopez J.V."/>
        </authorList>
    </citation>
    <scope>NUCLEOTIDE SEQUENCE [LARGE SCALE GENOMIC DNA]</scope>
    <source>
        <strain evidence="1 2">APG5</strain>
    </source>
</reference>
<dbReference type="Proteomes" id="UP000241912">
    <property type="component" value="Unassembled WGS sequence"/>
</dbReference>
<name>A0A2P7NTS4_9PROT</name>
<protein>
    <submittedName>
        <fullName evidence="1">Uncharacterized protein</fullName>
    </submittedName>
</protein>
<dbReference type="OrthoDB" id="8548831at2"/>
<gene>
    <name evidence="1" type="ORF">C7H79_10930</name>
</gene>